<sequence length="686" mass="79125">MHPEKKEADSQADLRLSPPSRFFRLAWIVLRWILVSLVCLWLAFCTAVGPLYRKDSTIAAFSWPNAVILIVTFLIYLGLVGLMVSLSLRESRTRAFLRTLGSKLLRLLQQAGRLAAKALLPIGRKIRSRFPVINKGDKGNRRNKKKEEGSKEKRRIFCQKMKVWSVRHTQSPWQIALVIGLFWGVFLFFIPSVFSADAISQWTEVNRWMWFLHGGRPSYSDSFNIADIYPIAHYLWPTTSTYLTNQHNIVLTLITGFLVEMSSRWTGSLDWGLIAASVLQALFALFCVCVTLPRFFRYCRPRRVYRDPKGAGRQQEIRQEAGPWIRLIVLLFFALNPLAVFSMGALTKSPVFAYAFLWWFGIWYQILSTPNSRKISPRTIIGLFVSSLAMLVSAKYAVYIIAAQIVLILICDRTRWRVWLIGLMAPLLIFQIGLNVAISTGSIINGDPIESRGVQVQQIARVMKLDPLNISPETKQELQPIFNLYAMGNTYFPNDADRVKSSGSDSKVETYKWKTVTAKDMEKFNHAWLALGRRNPVIYTDAMLAKIYGYFDVNDKPYTSVSYYLSTPQLDTQTEWLKSWFPWMRKGLRDLTDDLQDLPLIGWIIRGNFYVVAALLLMGAELILRRWKHLLRQFPLLLLMGVMMLSPANNFDRHMLPVAFVFLLMAIEFCHETRRHRARTRRSYLM</sequence>
<feature type="compositionally biased region" description="Basic and acidic residues" evidence="1">
    <location>
        <begin position="135"/>
        <end position="151"/>
    </location>
</feature>
<dbReference type="RefSeq" id="WP_006288992.1">
    <property type="nucleotide sequence ID" value="NZ_AP012333.1"/>
</dbReference>
<dbReference type="InterPro" id="IPR046062">
    <property type="entry name" value="DUF6020"/>
</dbReference>
<gene>
    <name evidence="3" type="ORF">HMPREF0620_0596</name>
</gene>
<feature type="transmembrane region" description="Helical" evidence="2">
    <location>
        <begin position="324"/>
        <end position="345"/>
    </location>
</feature>
<feature type="region of interest" description="Disordered" evidence="1">
    <location>
        <begin position="133"/>
        <end position="152"/>
    </location>
</feature>
<proteinExistence type="predicted"/>
<feature type="transmembrane region" description="Helical" evidence="2">
    <location>
        <begin position="351"/>
        <end position="368"/>
    </location>
</feature>
<dbReference type="Pfam" id="PF19484">
    <property type="entry name" value="DUF6020"/>
    <property type="match status" value="1"/>
</dbReference>
<dbReference type="Proteomes" id="UP000004946">
    <property type="component" value="Chromosome"/>
</dbReference>
<name>E6K1B0_PARDN</name>
<feature type="transmembrane region" description="Helical" evidence="2">
    <location>
        <begin position="271"/>
        <end position="296"/>
    </location>
</feature>
<evidence type="ECO:0000256" key="1">
    <source>
        <dbReference type="SAM" id="MobiDB-lite"/>
    </source>
</evidence>
<feature type="transmembrane region" description="Helical" evidence="2">
    <location>
        <begin position="21"/>
        <end position="43"/>
    </location>
</feature>
<keyword evidence="2" id="KW-1133">Transmembrane helix</keyword>
<accession>E6K1B0</accession>
<reference evidence="3 4" key="1">
    <citation type="submission" date="2010-12" db="EMBL/GenBank/DDBJ databases">
        <authorList>
            <person name="Muzny D."/>
            <person name="Qin X."/>
            <person name="Buhay C."/>
            <person name="Dugan-Rocha S."/>
            <person name="Ding Y."/>
            <person name="Chen G."/>
            <person name="Hawes A."/>
            <person name="Holder M."/>
            <person name="Jhangiani S."/>
            <person name="Johnson A."/>
            <person name="Khan Z."/>
            <person name="Li Z."/>
            <person name="Liu W."/>
            <person name="Liu X."/>
            <person name="Perez L."/>
            <person name="Shen H."/>
            <person name="Wang Q."/>
            <person name="Watt J."/>
            <person name="Xi L."/>
            <person name="Xin Y."/>
            <person name="Zhou J."/>
            <person name="Deng J."/>
            <person name="Jiang H."/>
            <person name="Liu Y."/>
            <person name="Qu J."/>
            <person name="Song X.-Z."/>
            <person name="Zhang L."/>
            <person name="Villasana D."/>
            <person name="Johnson A."/>
            <person name="Liu J."/>
            <person name="Liyanage D."/>
            <person name="Lorensuhewa L."/>
            <person name="Robinson T."/>
            <person name="Song A."/>
            <person name="Song B.-B."/>
            <person name="Dinh H."/>
            <person name="Thornton R."/>
            <person name="Coyle M."/>
            <person name="Francisco L."/>
            <person name="Jackson L."/>
            <person name="Javaid M."/>
            <person name="Korchina V."/>
            <person name="Kovar C."/>
            <person name="Mata R."/>
            <person name="Mathew T."/>
            <person name="Ngo R."/>
            <person name="Nguyen L."/>
            <person name="Nguyen N."/>
            <person name="Okwuonu G."/>
            <person name="Ongeri F."/>
            <person name="Pham C."/>
            <person name="Simmons D."/>
            <person name="Wilczek-Boney K."/>
            <person name="Hale W."/>
            <person name="Jakkamsetti A."/>
            <person name="Pham P."/>
            <person name="Ruth R."/>
            <person name="San Lucas F."/>
            <person name="Warren J."/>
            <person name="Zhang J."/>
            <person name="Zhao Z."/>
            <person name="Zhou C."/>
            <person name="Zhu D."/>
            <person name="Lee S."/>
            <person name="Bess C."/>
            <person name="Blankenburg K."/>
            <person name="Forbes L."/>
            <person name="Fu Q."/>
            <person name="Gubbala S."/>
            <person name="Hirani K."/>
            <person name="Jayaseelan J.C."/>
            <person name="Lara F."/>
            <person name="Munidasa M."/>
            <person name="Palculict T."/>
            <person name="Patil S."/>
            <person name="Pu L.-L."/>
            <person name="Saada N."/>
            <person name="Tang L."/>
            <person name="Weissenberger G."/>
            <person name="Zhu Y."/>
            <person name="Hemphill L."/>
            <person name="Shang Y."/>
            <person name="Youmans B."/>
            <person name="Ayvaz T."/>
            <person name="Ross M."/>
            <person name="Santibanez J."/>
            <person name="Aqrawi P."/>
            <person name="Gross S."/>
            <person name="Joshi V."/>
            <person name="Fowler G."/>
            <person name="Nazareth L."/>
            <person name="Reid J."/>
            <person name="Worley K."/>
            <person name="Petrosino J."/>
            <person name="Highlander S."/>
            <person name="Gibbs R."/>
        </authorList>
    </citation>
    <scope>NUCLEOTIDE SEQUENCE [LARGE SCALE GENOMIC DNA]</scope>
    <source>
        <strain evidence="3 4">DSM 10105</strain>
    </source>
</reference>
<keyword evidence="4" id="KW-1185">Reference proteome</keyword>
<dbReference type="AlphaFoldDB" id="E6K1B0"/>
<comment type="caution">
    <text evidence="3">The sequence shown here is derived from an EMBL/GenBank/DDBJ whole genome shotgun (WGS) entry which is preliminary data.</text>
</comment>
<evidence type="ECO:0000313" key="4">
    <source>
        <dbReference type="Proteomes" id="UP000004946"/>
    </source>
</evidence>
<dbReference type="KEGG" id="pdo:PSDT_1024"/>
<protein>
    <recommendedName>
        <fullName evidence="5">Tat pathway signal sequence domain protein</fullName>
    </recommendedName>
</protein>
<feature type="transmembrane region" description="Helical" evidence="2">
    <location>
        <begin position="416"/>
        <end position="438"/>
    </location>
</feature>
<dbReference type="eggNOG" id="ENOG50342TV">
    <property type="taxonomic scope" value="Bacteria"/>
</dbReference>
<dbReference type="HOGENOM" id="CLU_445285_0_0_11"/>
<evidence type="ECO:0000256" key="2">
    <source>
        <dbReference type="SAM" id="Phobius"/>
    </source>
</evidence>
<feature type="transmembrane region" description="Helical" evidence="2">
    <location>
        <begin position="63"/>
        <end position="88"/>
    </location>
</feature>
<evidence type="ECO:0008006" key="5">
    <source>
        <dbReference type="Google" id="ProtNLM"/>
    </source>
</evidence>
<organism evidence="3 4">
    <name type="scientific">Parascardovia denticolens DSM 10105 = JCM 12538</name>
    <dbReference type="NCBI Taxonomy" id="864564"/>
    <lineage>
        <taxon>Bacteria</taxon>
        <taxon>Bacillati</taxon>
        <taxon>Actinomycetota</taxon>
        <taxon>Actinomycetes</taxon>
        <taxon>Bifidobacteriales</taxon>
        <taxon>Bifidobacteriaceae</taxon>
        <taxon>Parascardovia</taxon>
    </lineage>
</organism>
<evidence type="ECO:0000313" key="3">
    <source>
        <dbReference type="EMBL" id="EFT83591.1"/>
    </source>
</evidence>
<dbReference type="EMBL" id="AEON01000001">
    <property type="protein sequence ID" value="EFT83591.1"/>
    <property type="molecule type" value="Genomic_DNA"/>
</dbReference>
<feature type="transmembrane region" description="Helical" evidence="2">
    <location>
        <begin position="654"/>
        <end position="671"/>
    </location>
</feature>
<feature type="transmembrane region" description="Helical" evidence="2">
    <location>
        <begin position="175"/>
        <end position="194"/>
    </location>
</feature>
<keyword evidence="2" id="KW-0472">Membrane</keyword>
<keyword evidence="2" id="KW-0812">Transmembrane</keyword>
<feature type="transmembrane region" description="Helical" evidence="2">
    <location>
        <begin position="380"/>
        <end position="410"/>
    </location>
</feature>
<dbReference type="PATRIC" id="fig|864564.6.peg.1113"/>